<evidence type="ECO:0000313" key="3">
    <source>
        <dbReference type="Proteomes" id="UP001432046"/>
    </source>
</evidence>
<dbReference type="RefSeq" id="WP_166205295.1">
    <property type="nucleotide sequence ID" value="NZ_CP088285.1"/>
</dbReference>
<reference evidence="2" key="2">
    <citation type="journal article" date="2021" name="Int. J. Syst. Evol. Microbiol.">
        <title>Bradyrhizobium septentrionale sp. nov. (sv. septentrionale) and Bradyrhizobium quebecense sp. nov. (sv. septentrionale) associated with legumes native to Canada possess rearranged symbiosis genes and numerous insertion sequences.</title>
        <authorList>
            <person name="Bromfield E.S.P."/>
            <person name="Cloutier S."/>
        </authorList>
    </citation>
    <scope>NUCLEOTIDE SEQUENCE</scope>
    <source>
        <strain evidence="2">5S5</strain>
    </source>
</reference>
<gene>
    <name evidence="1" type="ORF">HAP48_023600</name>
    <name evidence="2" type="ORF">WDK88_22150</name>
</gene>
<dbReference type="Proteomes" id="UP001432046">
    <property type="component" value="Chromosome"/>
</dbReference>
<protein>
    <submittedName>
        <fullName evidence="1">Uncharacterized protein</fullName>
    </submittedName>
</protein>
<dbReference type="AlphaFoldDB" id="A0A973W1R6"/>
<evidence type="ECO:0000313" key="2">
    <source>
        <dbReference type="EMBL" id="WXC84089.1"/>
    </source>
</evidence>
<dbReference type="EMBL" id="CP147711">
    <property type="protein sequence ID" value="WXC84089.1"/>
    <property type="molecule type" value="Genomic_DNA"/>
</dbReference>
<reference evidence="2" key="3">
    <citation type="submission" date="2024-03" db="EMBL/GenBank/DDBJ databases">
        <authorList>
            <person name="Bromfield E.S.P."/>
            <person name="Cloutier S."/>
        </authorList>
    </citation>
    <scope>NUCLEOTIDE SEQUENCE</scope>
    <source>
        <strain evidence="2">5S5</strain>
    </source>
</reference>
<dbReference type="EMBL" id="JAAOLE020000001">
    <property type="protein sequence ID" value="NVI45891.1"/>
    <property type="molecule type" value="Genomic_DNA"/>
</dbReference>
<keyword evidence="3" id="KW-1185">Reference proteome</keyword>
<proteinExistence type="predicted"/>
<accession>A0A973W1R6</accession>
<name>A0A973W1R6_9BRAD</name>
<organism evidence="1">
    <name type="scientific">Bradyrhizobium septentrionale</name>
    <dbReference type="NCBI Taxonomy" id="1404411"/>
    <lineage>
        <taxon>Bacteria</taxon>
        <taxon>Pseudomonadati</taxon>
        <taxon>Pseudomonadota</taxon>
        <taxon>Alphaproteobacteria</taxon>
        <taxon>Hyphomicrobiales</taxon>
        <taxon>Nitrobacteraceae</taxon>
        <taxon>Bradyrhizobium</taxon>
    </lineage>
</organism>
<sequence length="49" mass="5749">MDAERDRDIIRLWNELRRLQREGRPTALMIRRIEQALAARETASEQAAA</sequence>
<evidence type="ECO:0000313" key="1">
    <source>
        <dbReference type="EMBL" id="NVI45891.1"/>
    </source>
</evidence>
<reference evidence="1" key="1">
    <citation type="submission" date="2020-06" db="EMBL/GenBank/DDBJ databases">
        <title>Whole Genome Sequence of Bradyrhizobium sp. Strain 1S1.</title>
        <authorList>
            <person name="Bromfield E.S.P."/>
            <person name="Cloutier S."/>
        </authorList>
    </citation>
    <scope>NUCLEOTIDE SEQUENCE [LARGE SCALE GENOMIC DNA]</scope>
    <source>
        <strain evidence="1">1S1</strain>
    </source>
</reference>